<evidence type="ECO:0000313" key="2">
    <source>
        <dbReference type="EMBL" id="RIE07164.1"/>
    </source>
</evidence>
<dbReference type="PANTHER" id="PTHR22916:SF3">
    <property type="entry name" value="UDP-GLCNAC:BETAGAL BETA-1,3-N-ACETYLGLUCOSAMINYLTRANSFERASE-LIKE PROTEIN 1"/>
    <property type="match status" value="1"/>
</dbReference>
<dbReference type="Pfam" id="PF00535">
    <property type="entry name" value="Glycos_transf_2"/>
    <property type="match status" value="1"/>
</dbReference>
<dbReference type="PANTHER" id="PTHR22916">
    <property type="entry name" value="GLYCOSYLTRANSFERASE"/>
    <property type="match status" value="1"/>
</dbReference>
<evidence type="ECO:0000313" key="5">
    <source>
        <dbReference type="Proteomes" id="UP000266489"/>
    </source>
</evidence>
<dbReference type="InterPro" id="IPR029044">
    <property type="entry name" value="Nucleotide-diphossugar_trans"/>
</dbReference>
<dbReference type="EMBL" id="QXIT01000128">
    <property type="protein sequence ID" value="RIE07164.1"/>
    <property type="molecule type" value="Genomic_DNA"/>
</dbReference>
<gene>
    <name evidence="3" type="ORF">SMC5_02655</name>
    <name evidence="2" type="ORF">SMC6_07385</name>
</gene>
<keyword evidence="3" id="KW-0808">Transferase</keyword>
<evidence type="ECO:0000313" key="4">
    <source>
        <dbReference type="Proteomes" id="UP000266260"/>
    </source>
</evidence>
<keyword evidence="4" id="KW-1185">Reference proteome</keyword>
<name>A0A398DGN9_9BACT</name>
<dbReference type="CDD" id="cd04196">
    <property type="entry name" value="GT_2_like_d"/>
    <property type="match status" value="1"/>
</dbReference>
<evidence type="ECO:0000259" key="1">
    <source>
        <dbReference type="Pfam" id="PF00535"/>
    </source>
</evidence>
<dbReference type="Gene3D" id="3.90.550.10">
    <property type="entry name" value="Spore Coat Polysaccharide Biosynthesis Protein SpsA, Chain A"/>
    <property type="match status" value="1"/>
</dbReference>
<organism evidence="3 5">
    <name type="scientific">Candidatus Cryosericum odellii</name>
    <dbReference type="NCBI Taxonomy" id="2290917"/>
    <lineage>
        <taxon>Bacteria</taxon>
        <taxon>Pseudomonadati</taxon>
        <taxon>Caldisericota/Cryosericota group</taxon>
        <taxon>Candidatus Cryosericota</taxon>
        <taxon>Candidatus Cryosericia</taxon>
        <taxon>Candidatus Cryosericales</taxon>
        <taxon>Candidatus Cryosericaceae</taxon>
        <taxon>Candidatus Cryosericum</taxon>
    </lineage>
</organism>
<dbReference type="GO" id="GO:0016758">
    <property type="term" value="F:hexosyltransferase activity"/>
    <property type="evidence" value="ECO:0007669"/>
    <property type="project" value="UniProtKB-ARBA"/>
</dbReference>
<sequence length="337" mass="36595">MAGHGDGLASYKAAATDISVALCTFNGALYLQEQLDSLLRQTSRPTELVLSDDGSSDASVSIVTEFARAVGMRLVVAPTHARLGVGQNFNLALLLCSRQYVALSDQDDVWLPDKLATALAAMHEGEARYGTSCPLLVYTDLTVVAADLRPISSSFMRSKGLCNPSPHDALTILLTQNFATGCTMLVNRQLLERALPIPKEAVFHDWWLALVAASCGHVLYVDQPTIMYRQHDSNVIGIDTMALSLKRIIAHPASHLEHGIAMCTSCARQLDVLESRLTECHAATAAIEHVHRVKEAIACGGVRSVGRLLSQHVRRLGRFRTATLYLLCMLKGADPRP</sequence>
<dbReference type="OrthoDB" id="9802649at2"/>
<comment type="caution">
    <text evidence="3">The sequence shown here is derived from an EMBL/GenBank/DDBJ whole genome shotgun (WGS) entry which is preliminary data.</text>
</comment>
<feature type="domain" description="Glycosyltransferase 2-like" evidence="1">
    <location>
        <begin position="19"/>
        <end position="127"/>
    </location>
</feature>
<reference evidence="4 5" key="1">
    <citation type="submission" date="2018-09" db="EMBL/GenBank/DDBJ databases">
        <title>Discovery and Ecogenomic Context for Candidatus Cryosericales, a Global Caldiserica Order Active in Thawing Permafrost.</title>
        <authorList>
            <person name="Martinez M.A."/>
            <person name="Woodcroft B.J."/>
            <person name="Ignacio Espinoza J.C."/>
            <person name="Zayed A."/>
            <person name="Singleton C.M."/>
            <person name="Boyd J."/>
            <person name="Li Y.-F."/>
            <person name="Purvine S."/>
            <person name="Maughan H."/>
            <person name="Hodgkins S.B."/>
            <person name="Anderson D."/>
            <person name="Sederholm M."/>
            <person name="Temperton B."/>
            <person name="Saleska S.R."/>
            <person name="Tyson G.W."/>
            <person name="Rich V.I."/>
        </authorList>
    </citation>
    <scope>NUCLEOTIDE SEQUENCE [LARGE SCALE GENOMIC DNA]</scope>
    <source>
        <strain evidence="3 5">SMC5</strain>
        <strain evidence="2 4">SMC6</strain>
    </source>
</reference>
<dbReference type="RefSeq" id="WP_119119476.1">
    <property type="nucleotide sequence ID" value="NZ_QXIT01000128.1"/>
</dbReference>
<evidence type="ECO:0000313" key="3">
    <source>
        <dbReference type="EMBL" id="RIE13603.1"/>
    </source>
</evidence>
<accession>A0A398D7R0</accession>
<dbReference type="AlphaFoldDB" id="A0A398DGN9"/>
<dbReference type="Proteomes" id="UP000266489">
    <property type="component" value="Unassembled WGS sequence"/>
</dbReference>
<dbReference type="SUPFAM" id="SSF53448">
    <property type="entry name" value="Nucleotide-diphospho-sugar transferases"/>
    <property type="match status" value="1"/>
</dbReference>
<proteinExistence type="predicted"/>
<accession>A0A398DGN9</accession>
<protein>
    <submittedName>
        <fullName evidence="3">Glycosyltransferase family 2 protein</fullName>
    </submittedName>
</protein>
<dbReference type="EMBL" id="QXIU01000068">
    <property type="protein sequence ID" value="RIE13603.1"/>
    <property type="molecule type" value="Genomic_DNA"/>
</dbReference>
<dbReference type="InterPro" id="IPR001173">
    <property type="entry name" value="Glyco_trans_2-like"/>
</dbReference>
<dbReference type="Proteomes" id="UP000266260">
    <property type="component" value="Unassembled WGS sequence"/>
</dbReference>